<dbReference type="RefSeq" id="WP_157296107.1">
    <property type="nucleotide sequence ID" value="NZ_JBHTCT010000030.1"/>
</dbReference>
<dbReference type="Proteomes" id="UP001596483">
    <property type="component" value="Unassembled WGS sequence"/>
</dbReference>
<evidence type="ECO:0000313" key="2">
    <source>
        <dbReference type="EMBL" id="MFC7365489.1"/>
    </source>
</evidence>
<keyword evidence="1" id="KW-0472">Membrane</keyword>
<sequence>MALKDWLKYWMVFLLLIFVILGLPTYYVTFHTPKNSLELYQAIAFADDFEEATKLMLEGYEGNFREEDFAFISNLDQSPKSIGQFSLFEYDEKTFLIMTTPGTNKLEVLAVDELPKDLRDYFRHLEP</sequence>
<accession>A0ABW2NDV5</accession>
<evidence type="ECO:0000256" key="1">
    <source>
        <dbReference type="SAM" id="Phobius"/>
    </source>
</evidence>
<protein>
    <submittedName>
        <fullName evidence="2">Uncharacterized protein</fullName>
    </submittedName>
</protein>
<proteinExistence type="predicted"/>
<keyword evidence="3" id="KW-1185">Reference proteome</keyword>
<keyword evidence="1" id="KW-1133">Transmembrane helix</keyword>
<evidence type="ECO:0000313" key="3">
    <source>
        <dbReference type="Proteomes" id="UP001596483"/>
    </source>
</evidence>
<comment type="caution">
    <text evidence="2">The sequence shown here is derived from an EMBL/GenBank/DDBJ whole genome shotgun (WGS) entry which is preliminary data.</text>
</comment>
<feature type="transmembrane region" description="Helical" evidence="1">
    <location>
        <begin position="6"/>
        <end position="28"/>
    </location>
</feature>
<keyword evidence="1" id="KW-0812">Transmembrane</keyword>
<organism evidence="2 3">
    <name type="scientific">Bhargavaea changchunensis</name>
    <dbReference type="NCBI Taxonomy" id="2134037"/>
    <lineage>
        <taxon>Bacteria</taxon>
        <taxon>Bacillati</taxon>
        <taxon>Bacillota</taxon>
        <taxon>Bacilli</taxon>
        <taxon>Bacillales</taxon>
        <taxon>Caryophanaceae</taxon>
        <taxon>Bhargavaea</taxon>
    </lineage>
</organism>
<name>A0ABW2NDV5_9BACL</name>
<gene>
    <name evidence="2" type="ORF">ACFQQH_10225</name>
</gene>
<dbReference type="EMBL" id="JBHTCT010000030">
    <property type="protein sequence ID" value="MFC7365489.1"/>
    <property type="molecule type" value="Genomic_DNA"/>
</dbReference>
<reference evidence="3" key="1">
    <citation type="journal article" date="2019" name="Int. J. Syst. Evol. Microbiol.">
        <title>The Global Catalogue of Microorganisms (GCM) 10K type strain sequencing project: providing services to taxonomists for standard genome sequencing and annotation.</title>
        <authorList>
            <consortium name="The Broad Institute Genomics Platform"/>
            <consortium name="The Broad Institute Genome Sequencing Center for Infectious Disease"/>
            <person name="Wu L."/>
            <person name="Ma J."/>
        </authorList>
    </citation>
    <scope>NUCLEOTIDE SEQUENCE [LARGE SCALE GENOMIC DNA]</scope>
    <source>
        <strain evidence="3">JCM 4738</strain>
    </source>
</reference>